<proteinExistence type="predicted"/>
<protein>
    <submittedName>
        <fullName evidence="1">Uncharacterized protein</fullName>
    </submittedName>
</protein>
<keyword evidence="2" id="KW-1185">Reference proteome</keyword>
<dbReference type="RefSeq" id="WP_154497774.1">
    <property type="nucleotide sequence ID" value="NZ_VUMU01000018.1"/>
</dbReference>
<dbReference type="Proteomes" id="UP000476055">
    <property type="component" value="Unassembled WGS sequence"/>
</dbReference>
<organism evidence="1 2">
    <name type="scientific">Waltera intestinalis</name>
    <dbReference type="NCBI Taxonomy" id="2606635"/>
    <lineage>
        <taxon>Bacteria</taxon>
        <taxon>Bacillati</taxon>
        <taxon>Bacillota</taxon>
        <taxon>Clostridia</taxon>
        <taxon>Lachnospirales</taxon>
        <taxon>Lachnospiraceae</taxon>
        <taxon>Waltera</taxon>
    </lineage>
</organism>
<name>A0A6L5YKM2_9FIRM</name>
<accession>A0A6L5YKM2</accession>
<gene>
    <name evidence="1" type="ORF">FYJ59_12190</name>
</gene>
<evidence type="ECO:0000313" key="1">
    <source>
        <dbReference type="EMBL" id="MST58984.1"/>
    </source>
</evidence>
<dbReference type="EMBL" id="VUMU01000018">
    <property type="protein sequence ID" value="MST58984.1"/>
    <property type="molecule type" value="Genomic_DNA"/>
</dbReference>
<comment type="caution">
    <text evidence="1">The sequence shown here is derived from an EMBL/GenBank/DDBJ whole genome shotgun (WGS) entry which is preliminary data.</text>
</comment>
<dbReference type="AlphaFoldDB" id="A0A6L5YKM2"/>
<reference evidence="1 2" key="1">
    <citation type="submission" date="2019-08" db="EMBL/GenBank/DDBJ databases">
        <title>In-depth cultivation of the pig gut microbiome towards novel bacterial diversity and tailored functional studies.</title>
        <authorList>
            <person name="Wylensek D."/>
            <person name="Hitch T.C.A."/>
            <person name="Clavel T."/>
        </authorList>
    </citation>
    <scope>NUCLEOTIDE SEQUENCE [LARGE SCALE GENOMIC DNA]</scope>
    <source>
        <strain evidence="1 2">WCA3-601-WT-6H</strain>
    </source>
</reference>
<evidence type="ECO:0000313" key="2">
    <source>
        <dbReference type="Proteomes" id="UP000476055"/>
    </source>
</evidence>
<sequence>MGEKYSKEEHDKCKKVAEAFRELYDMLGDTCVLDAGEFGFVYLTYYRERKSCFDRNKVYRNAEELFEALWDEWLYSEVMQPVYGTEDAEAGFEEIYRKLPDERKQEYAVRKQQFMDLAELKPE</sequence>